<dbReference type="GO" id="GO:0008800">
    <property type="term" value="F:beta-lactamase activity"/>
    <property type="evidence" value="ECO:0007669"/>
    <property type="project" value="UniProtKB-EC"/>
</dbReference>
<proteinExistence type="inferred from homology"/>
<accession>A0A9X3CXN8</accession>
<evidence type="ECO:0000256" key="1">
    <source>
        <dbReference type="ARBA" id="ARBA00001526"/>
    </source>
</evidence>
<keyword evidence="4" id="KW-0732">Signal</keyword>
<evidence type="ECO:0000256" key="3">
    <source>
        <dbReference type="ARBA" id="ARBA00012865"/>
    </source>
</evidence>
<protein>
    <recommendedName>
        <fullName evidence="3">beta-lactamase</fullName>
        <ecNumber evidence="3">3.5.2.6</ecNumber>
    </recommendedName>
</protein>
<comment type="similarity">
    <text evidence="2">Belongs to the class-A beta-lactamase family.</text>
</comment>
<evidence type="ECO:0000259" key="5">
    <source>
        <dbReference type="Pfam" id="PF13354"/>
    </source>
</evidence>
<keyword evidence="6" id="KW-0378">Hydrolase</keyword>
<dbReference type="RefSeq" id="WP_266069820.1">
    <property type="nucleotide sequence ID" value="NZ_JAPJDA010000015.1"/>
</dbReference>
<dbReference type="GO" id="GO:0030655">
    <property type="term" value="P:beta-lactam antibiotic catabolic process"/>
    <property type="evidence" value="ECO:0007669"/>
    <property type="project" value="InterPro"/>
</dbReference>
<evidence type="ECO:0000313" key="6">
    <source>
        <dbReference type="EMBL" id="MCX2838559.1"/>
    </source>
</evidence>
<dbReference type="PANTHER" id="PTHR35333:SF3">
    <property type="entry name" value="BETA-LACTAMASE-TYPE TRANSPEPTIDASE FOLD CONTAINING PROTEIN"/>
    <property type="match status" value="1"/>
</dbReference>
<feature type="signal peptide" evidence="4">
    <location>
        <begin position="1"/>
        <end position="21"/>
    </location>
</feature>
<feature type="domain" description="Beta-lactamase class A catalytic" evidence="5">
    <location>
        <begin position="49"/>
        <end position="262"/>
    </location>
</feature>
<dbReference type="EC" id="3.5.2.6" evidence="3"/>
<dbReference type="GO" id="GO:0046677">
    <property type="term" value="P:response to antibiotic"/>
    <property type="evidence" value="ECO:0007669"/>
    <property type="project" value="InterPro"/>
</dbReference>
<dbReference type="Gene3D" id="3.40.710.10">
    <property type="entry name" value="DD-peptidase/beta-lactamase superfamily"/>
    <property type="match status" value="1"/>
</dbReference>
<dbReference type="SUPFAM" id="SSF56601">
    <property type="entry name" value="beta-lactamase/transpeptidase-like"/>
    <property type="match status" value="1"/>
</dbReference>
<feature type="chain" id="PRO_5040919556" description="beta-lactamase" evidence="4">
    <location>
        <begin position="22"/>
        <end position="301"/>
    </location>
</feature>
<dbReference type="InterPro" id="IPR045155">
    <property type="entry name" value="Beta-lactam_cat"/>
</dbReference>
<dbReference type="PANTHER" id="PTHR35333">
    <property type="entry name" value="BETA-LACTAMASE"/>
    <property type="match status" value="1"/>
</dbReference>
<dbReference type="InterPro" id="IPR012338">
    <property type="entry name" value="Beta-lactam/transpept-like"/>
</dbReference>
<dbReference type="Pfam" id="PF13354">
    <property type="entry name" value="Beta-lactamase2"/>
    <property type="match status" value="1"/>
</dbReference>
<dbReference type="Proteomes" id="UP001148482">
    <property type="component" value="Unassembled WGS sequence"/>
</dbReference>
<name>A0A9X3CXN8_9FLAO</name>
<reference evidence="6" key="1">
    <citation type="submission" date="2022-11" db="EMBL/GenBank/DDBJ databases">
        <title>Salinimicrobium profundisediminis sp. nov., isolated from deep-sea sediment of the Mariana Trench.</title>
        <authorList>
            <person name="Fu H."/>
        </authorList>
    </citation>
    <scope>NUCLEOTIDE SEQUENCE</scope>
    <source>
        <strain evidence="6">MT39</strain>
    </source>
</reference>
<dbReference type="EMBL" id="JAPJDA010000015">
    <property type="protein sequence ID" value="MCX2838559.1"/>
    <property type="molecule type" value="Genomic_DNA"/>
</dbReference>
<organism evidence="6 7">
    <name type="scientific">Salinimicrobium profundisediminis</name>
    <dbReference type="NCBI Taxonomy" id="2994553"/>
    <lineage>
        <taxon>Bacteria</taxon>
        <taxon>Pseudomonadati</taxon>
        <taxon>Bacteroidota</taxon>
        <taxon>Flavobacteriia</taxon>
        <taxon>Flavobacteriales</taxon>
        <taxon>Flavobacteriaceae</taxon>
        <taxon>Salinimicrobium</taxon>
    </lineage>
</organism>
<keyword evidence="7" id="KW-1185">Reference proteome</keyword>
<sequence>MKNTGQLFVLLSFLCVNSLFAQENTRKMLKQKAEQQLEEIFHDSPAITGLVAIDLTSGEKISWNPDVQFPQASAIKIPVLMEVFKQANEGKFSLSDPLPVKSENLVGGTGILKHLEDPAPLSIKNLAILMIALSDNSATNALIDLVGISEVNSTLKSLGVNNTLLQRKMMNSAASARGEENLATPGEAAKILQLLYNRKFINSEVSQEIIEILKTTGREDSRLAAGIPESTSIAFKPGFIDGVSTEWAIVLLEQRPYAVAMMESYKFPGEAEEVMEEVSKILFNYYWRIGSASEYGTYVRQ</sequence>
<comment type="catalytic activity">
    <reaction evidence="1">
        <text>a beta-lactam + H2O = a substituted beta-amino acid</text>
        <dbReference type="Rhea" id="RHEA:20401"/>
        <dbReference type="ChEBI" id="CHEBI:15377"/>
        <dbReference type="ChEBI" id="CHEBI:35627"/>
        <dbReference type="ChEBI" id="CHEBI:140347"/>
        <dbReference type="EC" id="3.5.2.6"/>
    </reaction>
</comment>
<comment type="caution">
    <text evidence="6">The sequence shown here is derived from an EMBL/GenBank/DDBJ whole genome shotgun (WGS) entry which is preliminary data.</text>
</comment>
<evidence type="ECO:0000256" key="4">
    <source>
        <dbReference type="SAM" id="SignalP"/>
    </source>
</evidence>
<dbReference type="InterPro" id="IPR000871">
    <property type="entry name" value="Beta-lactam_class-A"/>
</dbReference>
<evidence type="ECO:0000313" key="7">
    <source>
        <dbReference type="Proteomes" id="UP001148482"/>
    </source>
</evidence>
<gene>
    <name evidence="6" type="ORF">OQ279_10365</name>
</gene>
<dbReference type="AlphaFoldDB" id="A0A9X3CXN8"/>
<evidence type="ECO:0000256" key="2">
    <source>
        <dbReference type="ARBA" id="ARBA00009009"/>
    </source>
</evidence>